<feature type="domain" description="SUF system FeS cluster assembly SufBD core" evidence="2">
    <location>
        <begin position="180"/>
        <end position="409"/>
    </location>
</feature>
<dbReference type="RefSeq" id="WP_090843859.1">
    <property type="nucleotide sequence ID" value="NZ_FNIL01000013.1"/>
</dbReference>
<dbReference type="AlphaFoldDB" id="A0A1H0JDI1"/>
<evidence type="ECO:0000259" key="3">
    <source>
        <dbReference type="Pfam" id="PF19295"/>
    </source>
</evidence>
<reference evidence="5" key="1">
    <citation type="submission" date="2016-10" db="EMBL/GenBank/DDBJ databases">
        <authorList>
            <person name="Varghese N."/>
            <person name="Submissions S."/>
        </authorList>
    </citation>
    <scope>NUCLEOTIDE SEQUENCE [LARGE SCALE GENOMIC DNA]</scope>
    <source>
        <strain evidence="5">CGMCC 1.10369</strain>
    </source>
</reference>
<evidence type="ECO:0000313" key="4">
    <source>
        <dbReference type="EMBL" id="SDO41807.1"/>
    </source>
</evidence>
<comment type="similarity">
    <text evidence="1">Belongs to the iron-sulfur cluster assembly SufBD family.</text>
</comment>
<dbReference type="GO" id="GO:0016226">
    <property type="term" value="P:iron-sulfur cluster assembly"/>
    <property type="evidence" value="ECO:0007669"/>
    <property type="project" value="InterPro"/>
</dbReference>
<dbReference type="InterPro" id="IPR000825">
    <property type="entry name" value="SUF_FeS_clus_asmbl_SufBD_core"/>
</dbReference>
<dbReference type="PANTHER" id="PTHR30508:SF1">
    <property type="entry name" value="UPF0051 PROTEIN ABCI8, CHLOROPLASTIC-RELATED"/>
    <property type="match status" value="1"/>
</dbReference>
<dbReference type="OrthoDB" id="9803529at2"/>
<sequence length="435" mass="47803">MTTELTFPVNEQQLQSFSKDRQEPQWFTDQRLAALDKAGKLELPKPDKTKITKWNFSSYSYDANAEASSSYAELSDAVRTLVGGESKIENLLTQKNGRTNYTAVQEELTNQGVIFTDMQTALQEHGDLVQKYFMQDAVSVDEHSLTAAHAALLNGGVFIYVPQNVEVKAPLQAIFAHEGSFGLYNHVLIVAEANSSLTYIENYLSEGSSNEAVANVIAEVYVADGAKVNYGAVDNFADSVTTYVNRRGQVNGTDAELYWALGLMNDGNTVSENTTYLHGRGSRGDTKSVTIGRGTQTSNFTTNMIHFGKDTDGQILKHGVMKEQATSIFNGISKIEHGATKANGEQTERVLMLSEKARGDANPILLIEEDDVTAGHAASVGKIDPLQMFYLMSRGLSRKEAERLIIHGFLEPVVGALAIDSVKEQMYDVIERKVY</sequence>
<name>A0A1H0JDI1_9BACI</name>
<dbReference type="InterPro" id="IPR011542">
    <property type="entry name" value="SUF_FeS_clus_asmbl_SufD"/>
</dbReference>
<dbReference type="InterPro" id="IPR037284">
    <property type="entry name" value="SUF_FeS_clus_asmbl_SufBD_sf"/>
</dbReference>
<dbReference type="Proteomes" id="UP000198778">
    <property type="component" value="Unassembled WGS sequence"/>
</dbReference>
<evidence type="ECO:0000256" key="1">
    <source>
        <dbReference type="ARBA" id="ARBA00043967"/>
    </source>
</evidence>
<dbReference type="EMBL" id="FNIL01000013">
    <property type="protein sequence ID" value="SDO41807.1"/>
    <property type="molecule type" value="Genomic_DNA"/>
</dbReference>
<dbReference type="InterPro" id="IPR055346">
    <property type="entry name" value="Fe-S_cluster_assembly_SufBD"/>
</dbReference>
<dbReference type="InterPro" id="IPR045595">
    <property type="entry name" value="SufBD_N"/>
</dbReference>
<evidence type="ECO:0000313" key="5">
    <source>
        <dbReference type="Proteomes" id="UP000198778"/>
    </source>
</evidence>
<dbReference type="STRING" id="745820.SAMN04488053_11352"/>
<organism evidence="4 5">
    <name type="scientific">Alkalicoccus daliensis</name>
    <dbReference type="NCBI Taxonomy" id="745820"/>
    <lineage>
        <taxon>Bacteria</taxon>
        <taxon>Bacillati</taxon>
        <taxon>Bacillota</taxon>
        <taxon>Bacilli</taxon>
        <taxon>Bacillales</taxon>
        <taxon>Bacillaceae</taxon>
        <taxon>Alkalicoccus</taxon>
    </lineage>
</organism>
<proteinExistence type="inferred from homology"/>
<feature type="domain" description="SUF system FeS cluster assembly SufBD N-terminal" evidence="3">
    <location>
        <begin position="96"/>
        <end position="172"/>
    </location>
</feature>
<dbReference type="SUPFAM" id="SSF101960">
    <property type="entry name" value="Stabilizer of iron transporter SufD"/>
    <property type="match status" value="1"/>
</dbReference>
<dbReference type="NCBIfam" id="TIGR01981">
    <property type="entry name" value="sufD"/>
    <property type="match status" value="1"/>
</dbReference>
<dbReference type="Pfam" id="PF01458">
    <property type="entry name" value="SUFBD_core"/>
    <property type="match status" value="1"/>
</dbReference>
<dbReference type="PANTHER" id="PTHR30508">
    <property type="entry name" value="FES CLUSTER ASSEMBLY PROTEIN SUF"/>
    <property type="match status" value="1"/>
</dbReference>
<keyword evidence="5" id="KW-1185">Reference proteome</keyword>
<evidence type="ECO:0000259" key="2">
    <source>
        <dbReference type="Pfam" id="PF01458"/>
    </source>
</evidence>
<protein>
    <submittedName>
        <fullName evidence="4">Iron-regulated ABC transporter permease protein SufD</fullName>
    </submittedName>
</protein>
<dbReference type="Pfam" id="PF19295">
    <property type="entry name" value="SufBD_N"/>
    <property type="match status" value="1"/>
</dbReference>
<gene>
    <name evidence="4" type="ORF">SAMN04488053_11352</name>
</gene>
<accession>A0A1H0JDI1</accession>